<name>A0A1A8VW80_PLAOA</name>
<protein>
    <submittedName>
        <fullName evidence="2">PIR Superfamily Protein</fullName>
    </submittedName>
</protein>
<organism evidence="2 3">
    <name type="scientific">Plasmodium ovale curtisi</name>
    <dbReference type="NCBI Taxonomy" id="864141"/>
    <lineage>
        <taxon>Eukaryota</taxon>
        <taxon>Sar</taxon>
        <taxon>Alveolata</taxon>
        <taxon>Apicomplexa</taxon>
        <taxon>Aconoidasida</taxon>
        <taxon>Haemosporida</taxon>
        <taxon>Plasmodiidae</taxon>
        <taxon>Plasmodium</taxon>
        <taxon>Plasmodium (Plasmodium)</taxon>
    </lineage>
</organism>
<sequence length="867" mass="103024">MSNNRKDFTLENLKRNFGFLGELDLYQFYDALNKSWNDKIYSNFCDSAQFSELDDPDVIALLKKLLNNIGLLLKPQGNYTDNITKSKDKQWIYVKYWLYDQLILNDFNKFQINLIFNFLEKNKNGCMKDITSNNLCNFYKLNLDDISEIKNIYDYSEFFYETNIKNYHEISKRNEYLNYFIKGFYLYKRNAIKCNTKTKSEYCEEFNEYAKIYNKYETKAPFLSCQEKLLSSLNNKDSVLINASLQEGETPKDTMDPGLYRLLIKDSIINKKHLHNFYETLTKSHEKCSNNNCDSLKNYPVKEKALICDLLGCVKNILKNWDNTITKYDGLSSKKSCDYLNYWFYDKLRHVEASPCDIDIFYILRNKLIFDDKINKNKCYDEQYYGFSEIELINKKKVFDFMEYYEEIKGKLNEVPINKNKEYCQYIKDIFELYKIMERQNVSHSYSEELKHFWNTFSSNGELNFLEEKCPDMCLYFVFNKKFKTLCPFEEKTIVDAKEIIYNSCEKLESINAPGYVDGNDEKNYNLSNLTTSSVYKELNGEVTKDKSYSICKTLLPYNREHCGIYNLCSKLVRNLTRLSIMKKKERNDRCEYITHWIYDELGKIPNIDSKNIYNTVAVREFFKLGYEILHKLDIFDCLFNTVNINLENQREEKYLHDYFKNYEKMNGDDASNTNKCETYFEYLVYINGLYEKYIGNCCYCFTSGGCMENCPDYFKCDDTYNPHSLFKTFKSNNTEKFGKGLKKVDKTLFVDHDVKWLSEHSIKVKEAPLLMLVNKDSWSTPENSCNKITCDPFYVVALGAFGLMGLFLIFFVFYKFTTLGSHFNHRGARKKKNRFKKLQQKYLEDDFEFNGTNMKNQRIRLAYHQA</sequence>
<dbReference type="AlphaFoldDB" id="A0A1A8VW80"/>
<reference evidence="3" key="1">
    <citation type="submission" date="2016-05" db="EMBL/GenBank/DDBJ databases">
        <authorList>
            <person name="Naeem Raeece"/>
        </authorList>
    </citation>
    <scope>NUCLEOTIDE SEQUENCE [LARGE SCALE GENOMIC DNA]</scope>
</reference>
<evidence type="ECO:0000313" key="2">
    <source>
        <dbReference type="EMBL" id="SBS84759.1"/>
    </source>
</evidence>
<keyword evidence="1" id="KW-0472">Membrane</keyword>
<dbReference type="Proteomes" id="UP000078560">
    <property type="component" value="Unassembled WGS sequence"/>
</dbReference>
<evidence type="ECO:0000313" key="3">
    <source>
        <dbReference type="Proteomes" id="UP000078560"/>
    </source>
</evidence>
<accession>A0A1A8VW80</accession>
<keyword evidence="1" id="KW-1133">Transmembrane helix</keyword>
<dbReference type="EMBL" id="FLQU01000376">
    <property type="protein sequence ID" value="SBS84759.1"/>
    <property type="molecule type" value="Genomic_DNA"/>
</dbReference>
<dbReference type="Pfam" id="PF05795">
    <property type="entry name" value="Plasmodium_Vir"/>
    <property type="match status" value="4"/>
</dbReference>
<feature type="transmembrane region" description="Helical" evidence="1">
    <location>
        <begin position="794"/>
        <end position="815"/>
    </location>
</feature>
<evidence type="ECO:0000256" key="1">
    <source>
        <dbReference type="SAM" id="Phobius"/>
    </source>
</evidence>
<gene>
    <name evidence="2" type="ORF">POVCU2_0027840</name>
</gene>
<proteinExistence type="predicted"/>
<keyword evidence="1" id="KW-0812">Transmembrane</keyword>
<dbReference type="InterPro" id="IPR008780">
    <property type="entry name" value="Plasmodium_Vir"/>
</dbReference>